<name>A0AAE0JNW5_9PEZI</name>
<dbReference type="InterPro" id="IPR016163">
    <property type="entry name" value="Ald_DH_C"/>
</dbReference>
<sequence length="476" mass="51792">MAETYTVPFFINGEEVVTSKTFDVTSPATQKVVHKCSSATDTEVQAAVNAAAEAFKTWRKSHPNQRRDLFHKVADILEKRKEELGQYMMNETGAPRQWADSNIQIAKELVLDVAGRCNTLEGSFPVVNDPESAALVLQEPFGVVLAVAPWNAPYILGIRSILYPIAAGNTAILKATELCPRTMWGLCSVFHEAGLPKGVLNMLVHEHVNAPAITSSLISNPQVKKVNFTGSTAVGRIIGRLAGENLKPVLLELGGKASAIVWEDAELENAATQCALGAFLNSGQICMSTERILVHKSVRAEFEKKLVSAVENIFGPQTPAPILINSTAVNKNKKLLADALSKGAKLLYGNPDAQEETTTCMRPVIISGITTDMDIYKTESFGPTVAVYEIETEEEALRIANDTEYGLTSAVFTEDLRRGLRMAKEIETGAVHINSMTVHDEATLPHGGAKESGYGRFNTNKGLAEWVRSKTVTFKY</sequence>
<dbReference type="GeneID" id="87858851"/>
<dbReference type="InterPro" id="IPR016161">
    <property type="entry name" value="Ald_DH/histidinol_DH"/>
</dbReference>
<proteinExistence type="inferred from homology"/>
<protein>
    <submittedName>
        <fullName evidence="5">Aldehyde dehydrogenase domain-containing protein</fullName>
    </submittedName>
</protein>
<dbReference type="Pfam" id="PF00171">
    <property type="entry name" value="Aldedh"/>
    <property type="match status" value="1"/>
</dbReference>
<dbReference type="RefSeq" id="XP_062686011.1">
    <property type="nucleotide sequence ID" value="XM_062821697.1"/>
</dbReference>
<dbReference type="InterPro" id="IPR016162">
    <property type="entry name" value="Ald_DH_N"/>
</dbReference>
<dbReference type="SUPFAM" id="SSF53720">
    <property type="entry name" value="ALDH-like"/>
    <property type="match status" value="1"/>
</dbReference>
<reference evidence="5" key="1">
    <citation type="journal article" date="2023" name="Mol. Phylogenet. Evol.">
        <title>Genome-scale phylogeny and comparative genomics of the fungal order Sordariales.</title>
        <authorList>
            <person name="Hensen N."/>
            <person name="Bonometti L."/>
            <person name="Westerberg I."/>
            <person name="Brannstrom I.O."/>
            <person name="Guillou S."/>
            <person name="Cros-Aarteil S."/>
            <person name="Calhoun S."/>
            <person name="Haridas S."/>
            <person name="Kuo A."/>
            <person name="Mondo S."/>
            <person name="Pangilinan J."/>
            <person name="Riley R."/>
            <person name="LaButti K."/>
            <person name="Andreopoulos B."/>
            <person name="Lipzen A."/>
            <person name="Chen C."/>
            <person name="Yan M."/>
            <person name="Daum C."/>
            <person name="Ng V."/>
            <person name="Clum A."/>
            <person name="Steindorff A."/>
            <person name="Ohm R.A."/>
            <person name="Martin F."/>
            <person name="Silar P."/>
            <person name="Natvig D.O."/>
            <person name="Lalanne C."/>
            <person name="Gautier V."/>
            <person name="Ament-Velasquez S.L."/>
            <person name="Kruys A."/>
            <person name="Hutchinson M.I."/>
            <person name="Powell A.J."/>
            <person name="Barry K."/>
            <person name="Miller A.N."/>
            <person name="Grigoriev I.V."/>
            <person name="Debuchy R."/>
            <person name="Gladieux P."/>
            <person name="Hiltunen Thoren M."/>
            <person name="Johannesson H."/>
        </authorList>
    </citation>
    <scope>NUCLEOTIDE SEQUENCE</scope>
    <source>
        <strain evidence="5">CBS 560.94</strain>
    </source>
</reference>
<comment type="caution">
    <text evidence="5">The sequence shown here is derived from an EMBL/GenBank/DDBJ whole genome shotgun (WGS) entry which is preliminary data.</text>
</comment>
<dbReference type="EMBL" id="JAUEPP010000001">
    <property type="protein sequence ID" value="KAK3354633.1"/>
    <property type="molecule type" value="Genomic_DNA"/>
</dbReference>
<dbReference type="Proteomes" id="UP001278500">
    <property type="component" value="Unassembled WGS sequence"/>
</dbReference>
<accession>A0AAE0JNW5</accession>
<dbReference type="FunFam" id="3.40.309.10:FF:000010">
    <property type="entry name" value="Gamma-aminobutyraldehyde dehydrogenase"/>
    <property type="match status" value="1"/>
</dbReference>
<reference evidence="5" key="2">
    <citation type="submission" date="2023-06" db="EMBL/GenBank/DDBJ databases">
        <authorList>
            <consortium name="Lawrence Berkeley National Laboratory"/>
            <person name="Haridas S."/>
            <person name="Hensen N."/>
            <person name="Bonometti L."/>
            <person name="Westerberg I."/>
            <person name="Brannstrom I.O."/>
            <person name="Guillou S."/>
            <person name="Cros-Aarteil S."/>
            <person name="Calhoun S."/>
            <person name="Kuo A."/>
            <person name="Mondo S."/>
            <person name="Pangilinan J."/>
            <person name="Riley R."/>
            <person name="Labutti K."/>
            <person name="Andreopoulos B."/>
            <person name="Lipzen A."/>
            <person name="Chen C."/>
            <person name="Yanf M."/>
            <person name="Daum C."/>
            <person name="Ng V."/>
            <person name="Clum A."/>
            <person name="Steindorff A."/>
            <person name="Ohm R."/>
            <person name="Martin F."/>
            <person name="Silar P."/>
            <person name="Natvig D."/>
            <person name="Lalanne C."/>
            <person name="Gautier V."/>
            <person name="Ament-Velasquez S.L."/>
            <person name="Kruys A."/>
            <person name="Hutchinson M.I."/>
            <person name="Powell A.J."/>
            <person name="Barry K."/>
            <person name="Miller A.N."/>
            <person name="Grigoriev I.V."/>
            <person name="Debuchy R."/>
            <person name="Gladieux P."/>
            <person name="Thoren M.H."/>
            <person name="Johannesson H."/>
        </authorList>
    </citation>
    <scope>NUCLEOTIDE SEQUENCE</scope>
    <source>
        <strain evidence="5">CBS 560.94</strain>
    </source>
</reference>
<dbReference type="Gene3D" id="3.40.309.10">
    <property type="entry name" value="Aldehyde Dehydrogenase, Chain A, domain 2"/>
    <property type="match status" value="1"/>
</dbReference>
<keyword evidence="2" id="KW-0521">NADP</keyword>
<dbReference type="InterPro" id="IPR050740">
    <property type="entry name" value="Aldehyde_DH_Superfamily"/>
</dbReference>
<organism evidence="5 6">
    <name type="scientific">Neurospora tetraspora</name>
    <dbReference type="NCBI Taxonomy" id="94610"/>
    <lineage>
        <taxon>Eukaryota</taxon>
        <taxon>Fungi</taxon>
        <taxon>Dikarya</taxon>
        <taxon>Ascomycota</taxon>
        <taxon>Pezizomycotina</taxon>
        <taxon>Sordariomycetes</taxon>
        <taxon>Sordariomycetidae</taxon>
        <taxon>Sordariales</taxon>
        <taxon>Sordariaceae</taxon>
        <taxon>Neurospora</taxon>
    </lineage>
</organism>
<dbReference type="AlphaFoldDB" id="A0AAE0JNW5"/>
<evidence type="ECO:0000256" key="3">
    <source>
        <dbReference type="ARBA" id="ARBA00023002"/>
    </source>
</evidence>
<dbReference type="GO" id="GO:0009450">
    <property type="term" value="P:gamma-aminobutyric acid catabolic process"/>
    <property type="evidence" value="ECO:0007669"/>
    <property type="project" value="TreeGrafter"/>
</dbReference>
<evidence type="ECO:0000256" key="1">
    <source>
        <dbReference type="ARBA" id="ARBA00009986"/>
    </source>
</evidence>
<dbReference type="CDD" id="cd07105">
    <property type="entry name" value="ALDH_SaliADH"/>
    <property type="match status" value="1"/>
</dbReference>
<dbReference type="Gene3D" id="3.40.605.10">
    <property type="entry name" value="Aldehyde Dehydrogenase, Chain A, domain 1"/>
    <property type="match status" value="1"/>
</dbReference>
<gene>
    <name evidence="5" type="ORF">B0H65DRAFT_19485</name>
</gene>
<evidence type="ECO:0000313" key="6">
    <source>
        <dbReference type="Proteomes" id="UP001278500"/>
    </source>
</evidence>
<dbReference type="PANTHER" id="PTHR43353">
    <property type="entry name" value="SUCCINATE-SEMIALDEHYDE DEHYDROGENASE, MITOCHONDRIAL"/>
    <property type="match status" value="1"/>
</dbReference>
<feature type="domain" description="Aldehyde dehydrogenase" evidence="4">
    <location>
        <begin position="19"/>
        <end position="472"/>
    </location>
</feature>
<evidence type="ECO:0000313" key="5">
    <source>
        <dbReference type="EMBL" id="KAK3354633.1"/>
    </source>
</evidence>
<comment type="similarity">
    <text evidence="1">Belongs to the aldehyde dehydrogenase family.</text>
</comment>
<dbReference type="FunFam" id="3.40.605.10:FF:000012">
    <property type="entry name" value="NAD-dependent succinate-semialdehyde dehydrogenase"/>
    <property type="match status" value="1"/>
</dbReference>
<dbReference type="InterPro" id="IPR015590">
    <property type="entry name" value="Aldehyde_DH_dom"/>
</dbReference>
<keyword evidence="6" id="KW-1185">Reference proteome</keyword>
<dbReference type="PANTHER" id="PTHR43353:SF6">
    <property type="entry name" value="CYTOPLASMIC ALDEHYDE DEHYDROGENASE (EUROFUNG)"/>
    <property type="match status" value="1"/>
</dbReference>
<keyword evidence="3" id="KW-0560">Oxidoreductase</keyword>
<dbReference type="GO" id="GO:0004777">
    <property type="term" value="F:succinate-semialdehyde dehydrogenase (NAD+) activity"/>
    <property type="evidence" value="ECO:0007669"/>
    <property type="project" value="TreeGrafter"/>
</dbReference>
<evidence type="ECO:0000259" key="4">
    <source>
        <dbReference type="Pfam" id="PF00171"/>
    </source>
</evidence>
<evidence type="ECO:0000256" key="2">
    <source>
        <dbReference type="ARBA" id="ARBA00022857"/>
    </source>
</evidence>